<evidence type="ECO:0000313" key="1">
    <source>
        <dbReference type="EMBL" id="PIL29496.1"/>
    </source>
</evidence>
<evidence type="ECO:0000313" key="2">
    <source>
        <dbReference type="Proteomes" id="UP000230002"/>
    </source>
</evidence>
<keyword evidence="2" id="KW-1185">Reference proteome</keyword>
<reference evidence="1 2" key="1">
    <citation type="journal article" date="2015" name="Sci. Rep.">
        <title>Chromosome-level genome map provides insights into diverse defense mechanisms in the medicinal fungus Ganoderma sinense.</title>
        <authorList>
            <person name="Zhu Y."/>
            <person name="Xu J."/>
            <person name="Sun C."/>
            <person name="Zhou S."/>
            <person name="Xu H."/>
            <person name="Nelson D.R."/>
            <person name="Qian J."/>
            <person name="Song J."/>
            <person name="Luo H."/>
            <person name="Xiang L."/>
            <person name="Li Y."/>
            <person name="Xu Z."/>
            <person name="Ji A."/>
            <person name="Wang L."/>
            <person name="Lu S."/>
            <person name="Hayward A."/>
            <person name="Sun W."/>
            <person name="Li X."/>
            <person name="Schwartz D.C."/>
            <person name="Wang Y."/>
            <person name="Chen S."/>
        </authorList>
    </citation>
    <scope>NUCLEOTIDE SEQUENCE [LARGE SCALE GENOMIC DNA]</scope>
    <source>
        <strain evidence="1 2">ZZ0214-1</strain>
    </source>
</reference>
<protein>
    <submittedName>
        <fullName evidence="1">Uncharacterized protein</fullName>
    </submittedName>
</protein>
<gene>
    <name evidence="1" type="ORF">GSI_08304</name>
</gene>
<organism evidence="1 2">
    <name type="scientific">Ganoderma sinense ZZ0214-1</name>
    <dbReference type="NCBI Taxonomy" id="1077348"/>
    <lineage>
        <taxon>Eukaryota</taxon>
        <taxon>Fungi</taxon>
        <taxon>Dikarya</taxon>
        <taxon>Basidiomycota</taxon>
        <taxon>Agaricomycotina</taxon>
        <taxon>Agaricomycetes</taxon>
        <taxon>Polyporales</taxon>
        <taxon>Polyporaceae</taxon>
        <taxon>Ganoderma</taxon>
    </lineage>
</organism>
<accession>A0A2G8S6U6</accession>
<dbReference type="Proteomes" id="UP000230002">
    <property type="component" value="Unassembled WGS sequence"/>
</dbReference>
<proteinExistence type="predicted"/>
<name>A0A2G8S6U6_9APHY</name>
<dbReference type="AlphaFoldDB" id="A0A2G8S6U6"/>
<comment type="caution">
    <text evidence="1">The sequence shown here is derived from an EMBL/GenBank/DDBJ whole genome shotgun (WGS) entry which is preliminary data.</text>
</comment>
<sequence length="200" mass="22018">MSACARFRSVPPPDPVTGTPLGIDLRVFSRLGSLWLALPYALSACRELPDIVAALLQTWAPTKESASVPRKLTLTPSYESDFTRAEFAEVLRALGPVIEDVLGVQSESANEGNGEGGERADVTVKEAERGASAEVEVEVCVVDKADMREWWRGEARASFVRLGARGRLDVTFEKGFWPEAQWLDDSYEQEDEEALSARSR</sequence>
<dbReference type="EMBL" id="AYKW01000021">
    <property type="protein sequence ID" value="PIL29496.1"/>
    <property type="molecule type" value="Genomic_DNA"/>
</dbReference>